<organism evidence="2 3">
    <name type="scientific">Dunaliella salina</name>
    <name type="common">Green alga</name>
    <name type="synonym">Protococcus salinus</name>
    <dbReference type="NCBI Taxonomy" id="3046"/>
    <lineage>
        <taxon>Eukaryota</taxon>
        <taxon>Viridiplantae</taxon>
        <taxon>Chlorophyta</taxon>
        <taxon>core chlorophytes</taxon>
        <taxon>Chlorophyceae</taxon>
        <taxon>CS clade</taxon>
        <taxon>Chlamydomonadales</taxon>
        <taxon>Dunaliellaceae</taxon>
        <taxon>Dunaliella</taxon>
    </lineage>
</organism>
<proteinExistence type="predicted"/>
<keyword evidence="1" id="KW-1133">Transmembrane helix</keyword>
<evidence type="ECO:0000313" key="2">
    <source>
        <dbReference type="EMBL" id="KAF5829934.1"/>
    </source>
</evidence>
<keyword evidence="1" id="KW-0472">Membrane</keyword>
<gene>
    <name evidence="2" type="ORF">DUNSADRAFT_15290</name>
</gene>
<name>A0ABQ7G5Q3_DUNSA</name>
<dbReference type="EMBL" id="MU070098">
    <property type="protein sequence ID" value="KAF5829934.1"/>
    <property type="molecule type" value="Genomic_DNA"/>
</dbReference>
<evidence type="ECO:0000256" key="1">
    <source>
        <dbReference type="SAM" id="Phobius"/>
    </source>
</evidence>
<dbReference type="Proteomes" id="UP000815325">
    <property type="component" value="Unassembled WGS sequence"/>
</dbReference>
<protein>
    <recommendedName>
        <fullName evidence="4">Encoded protein</fullName>
    </recommendedName>
</protein>
<accession>A0ABQ7G5Q3</accession>
<sequence>MEEAFERERGICNFLIFALVLFCTFPSLRFFSLLNTFSKNDGEEVYVSFAQLVYRLHKRKKKGNASCEVALFCKRRHECIICCQG</sequence>
<keyword evidence="1" id="KW-0812">Transmembrane</keyword>
<comment type="caution">
    <text evidence="2">The sequence shown here is derived from an EMBL/GenBank/DDBJ whole genome shotgun (WGS) entry which is preliminary data.</text>
</comment>
<keyword evidence="3" id="KW-1185">Reference proteome</keyword>
<evidence type="ECO:0008006" key="4">
    <source>
        <dbReference type="Google" id="ProtNLM"/>
    </source>
</evidence>
<reference evidence="2" key="1">
    <citation type="submission" date="2017-08" db="EMBL/GenBank/DDBJ databases">
        <authorList>
            <person name="Polle J.E."/>
            <person name="Barry K."/>
            <person name="Cushman J."/>
            <person name="Schmutz J."/>
            <person name="Tran D."/>
            <person name="Hathwaick L.T."/>
            <person name="Yim W.C."/>
            <person name="Jenkins J."/>
            <person name="Mckie-Krisberg Z.M."/>
            <person name="Prochnik S."/>
            <person name="Lindquist E."/>
            <person name="Dockter R.B."/>
            <person name="Adam C."/>
            <person name="Molina H."/>
            <person name="Bunkerborg J."/>
            <person name="Jin E."/>
            <person name="Buchheim M."/>
            <person name="Magnuson J."/>
        </authorList>
    </citation>
    <scope>NUCLEOTIDE SEQUENCE</scope>
    <source>
        <strain evidence="2">CCAP 19/18</strain>
    </source>
</reference>
<feature type="transmembrane region" description="Helical" evidence="1">
    <location>
        <begin position="12"/>
        <end position="31"/>
    </location>
</feature>
<evidence type="ECO:0000313" key="3">
    <source>
        <dbReference type="Proteomes" id="UP000815325"/>
    </source>
</evidence>